<sequence>MVLFIREEITAMSLGKRNNKYFFKHSSQQNKIDMKRCFKNFINSKFFFFFVLTLLHLFLQNASISDERNINGKLQLSCTYSRKLGEEERISSTSRKVPANIQRRKKLSSSSLNKEEGFPNTEETRTSVHARGANGNVKVVRSDKAKGGAGVEAGSSETANLDSDTESPTEDATTSSDDEAGSSSDTTTSGDSVGTSGNSEAISDHSTTSNGEAKVLRSCLKKETGTKKEKRKVHFADPIGRVRLFVPDECIGYTGEDDEDMGNWEYYIVSKKKKKKLCSCFRFWKKKKSKKMEPWDSEWRIDAPWYGHEDAEETTEEKSERESAEETTDEREGRSEESAYGTLRRSITFDDLSAEGNDDEEIIYM</sequence>
<feature type="compositionally biased region" description="Basic and acidic residues" evidence="1">
    <location>
        <begin position="316"/>
        <end position="337"/>
    </location>
</feature>
<feature type="compositionally biased region" description="Polar residues" evidence="1">
    <location>
        <begin position="200"/>
        <end position="211"/>
    </location>
</feature>
<dbReference type="OMA" id="DERNIYG"/>
<accession>A0A0D9QFP2</accession>
<dbReference type="OrthoDB" id="387675at2759"/>
<evidence type="ECO:0000313" key="3">
    <source>
        <dbReference type="Proteomes" id="UP000054561"/>
    </source>
</evidence>
<feature type="compositionally biased region" description="Low complexity" evidence="1">
    <location>
        <begin position="181"/>
        <end position="199"/>
    </location>
</feature>
<dbReference type="RefSeq" id="XP_012337595.1">
    <property type="nucleotide sequence ID" value="XM_012482172.1"/>
</dbReference>
<dbReference type="Proteomes" id="UP000054561">
    <property type="component" value="Unassembled WGS sequence"/>
</dbReference>
<name>A0A0D9QFP2_PLAFR</name>
<dbReference type="GeneID" id="24269876"/>
<evidence type="ECO:0000256" key="1">
    <source>
        <dbReference type="SAM" id="MobiDB-lite"/>
    </source>
</evidence>
<feature type="region of interest" description="Disordered" evidence="1">
    <location>
        <begin position="87"/>
        <end position="214"/>
    </location>
</feature>
<feature type="compositionally biased region" description="Basic and acidic residues" evidence="1">
    <location>
        <begin position="113"/>
        <end position="126"/>
    </location>
</feature>
<reference evidence="2 3" key="1">
    <citation type="submission" date="2014-03" db="EMBL/GenBank/DDBJ databases">
        <title>The Genome Sequence of Plasmodium fragile nilgiri.</title>
        <authorList>
            <consortium name="The Broad Institute Genomics Platform"/>
            <consortium name="The Broad Institute Genome Sequencing Center for Infectious Disease"/>
            <person name="Neafsey D."/>
            <person name="Duraisingh M."/>
            <person name="Young S.K."/>
            <person name="Zeng Q."/>
            <person name="Gargeya S."/>
            <person name="Abouelleil A."/>
            <person name="Alvarado L."/>
            <person name="Chapman S.B."/>
            <person name="Gainer-Dewar J."/>
            <person name="Goldberg J."/>
            <person name="Griggs A."/>
            <person name="Gujja S."/>
            <person name="Hansen M."/>
            <person name="Howarth C."/>
            <person name="Imamovic A."/>
            <person name="Larimer J."/>
            <person name="Pearson M."/>
            <person name="Poon T.W."/>
            <person name="Priest M."/>
            <person name="Roberts A."/>
            <person name="Saif S."/>
            <person name="Shea T."/>
            <person name="Sykes S."/>
            <person name="Wortman J."/>
            <person name="Nusbaum C."/>
            <person name="Birren B."/>
        </authorList>
    </citation>
    <scope>NUCLEOTIDE SEQUENCE [LARGE SCALE GENOMIC DNA]</scope>
    <source>
        <strain evidence="3">nilgiri</strain>
    </source>
</reference>
<proteinExistence type="predicted"/>
<keyword evidence="3" id="KW-1185">Reference proteome</keyword>
<gene>
    <name evidence="2" type="ORF">AK88_04562</name>
</gene>
<protein>
    <submittedName>
        <fullName evidence="2">Uncharacterized protein</fullName>
    </submittedName>
</protein>
<feature type="region of interest" description="Disordered" evidence="1">
    <location>
        <begin position="306"/>
        <end position="342"/>
    </location>
</feature>
<evidence type="ECO:0000313" key="2">
    <source>
        <dbReference type="EMBL" id="KJP85803.1"/>
    </source>
</evidence>
<organism evidence="2 3">
    <name type="scientific">Plasmodium fragile</name>
    <dbReference type="NCBI Taxonomy" id="5857"/>
    <lineage>
        <taxon>Eukaryota</taxon>
        <taxon>Sar</taxon>
        <taxon>Alveolata</taxon>
        <taxon>Apicomplexa</taxon>
        <taxon>Aconoidasida</taxon>
        <taxon>Haemosporida</taxon>
        <taxon>Plasmodiidae</taxon>
        <taxon>Plasmodium</taxon>
        <taxon>Plasmodium (Plasmodium)</taxon>
    </lineage>
</organism>
<dbReference type="VEuPathDB" id="PlasmoDB:AK88_04562"/>
<dbReference type="EMBL" id="KQ001711">
    <property type="protein sequence ID" value="KJP85803.1"/>
    <property type="molecule type" value="Genomic_DNA"/>
</dbReference>
<dbReference type="AlphaFoldDB" id="A0A0D9QFP2"/>